<reference evidence="12" key="1">
    <citation type="submission" date="2013-04" db="EMBL/GenBank/DDBJ databases">
        <title>The Genome Sequence of Fonticula alba ATCC 38817.</title>
        <authorList>
            <consortium name="The Broad Institute Genomics Platform"/>
            <person name="Russ C."/>
            <person name="Cuomo C."/>
            <person name="Burger G."/>
            <person name="Gray M.W."/>
            <person name="Holland P.W.H."/>
            <person name="King N."/>
            <person name="Lang F.B.F."/>
            <person name="Roger A.J."/>
            <person name="Ruiz-Trillo I."/>
            <person name="Brown M."/>
            <person name="Walker B."/>
            <person name="Young S."/>
            <person name="Zeng Q."/>
            <person name="Gargeya S."/>
            <person name="Fitzgerald M."/>
            <person name="Haas B."/>
            <person name="Abouelleil A."/>
            <person name="Allen A.W."/>
            <person name="Alvarado L."/>
            <person name="Arachchi H.M."/>
            <person name="Berlin A.M."/>
            <person name="Chapman S.B."/>
            <person name="Gainer-Dewar J."/>
            <person name="Goldberg J."/>
            <person name="Griggs A."/>
            <person name="Gujja S."/>
            <person name="Hansen M."/>
            <person name="Howarth C."/>
            <person name="Imamovic A."/>
            <person name="Ireland A."/>
            <person name="Larimer J."/>
            <person name="McCowan C."/>
            <person name="Murphy C."/>
            <person name="Pearson M."/>
            <person name="Poon T.W."/>
            <person name="Priest M."/>
            <person name="Roberts A."/>
            <person name="Saif S."/>
            <person name="Shea T."/>
            <person name="Sisk P."/>
            <person name="Sykes S."/>
            <person name="Wortman J."/>
            <person name="Nusbaum C."/>
            <person name="Birren B."/>
        </authorList>
    </citation>
    <scope>NUCLEOTIDE SEQUENCE [LARGE SCALE GENOMIC DNA]</scope>
    <source>
        <strain evidence="12">ATCC 38817</strain>
    </source>
</reference>
<feature type="compositionally biased region" description="Low complexity" evidence="9">
    <location>
        <begin position="1"/>
        <end position="13"/>
    </location>
</feature>
<dbReference type="InterPro" id="IPR000836">
    <property type="entry name" value="PRTase_dom"/>
</dbReference>
<dbReference type="GO" id="GO:0044211">
    <property type="term" value="P:CTP salvage"/>
    <property type="evidence" value="ECO:0007669"/>
    <property type="project" value="UniProtKB-UniPathway"/>
</dbReference>
<organism evidence="12">
    <name type="scientific">Fonticula alba</name>
    <name type="common">Slime mold</name>
    <dbReference type="NCBI Taxonomy" id="691883"/>
    <lineage>
        <taxon>Eukaryota</taxon>
        <taxon>Rotosphaerida</taxon>
        <taxon>Fonticulaceae</taxon>
        <taxon>Fonticula</taxon>
    </lineage>
</organism>
<comment type="pathway">
    <text evidence="2 8">Pyrimidine metabolism; CTP biosynthesis via salvage pathway; CTP from cytidine: step 1/3.</text>
</comment>
<dbReference type="EMBL" id="KB932204">
    <property type="protein sequence ID" value="KCV70368.1"/>
    <property type="molecule type" value="Genomic_DNA"/>
</dbReference>
<comment type="catalytic activity">
    <reaction evidence="8">
        <text>cytidine + ATP = CMP + ADP + H(+)</text>
        <dbReference type="Rhea" id="RHEA:24674"/>
        <dbReference type="ChEBI" id="CHEBI:15378"/>
        <dbReference type="ChEBI" id="CHEBI:17562"/>
        <dbReference type="ChEBI" id="CHEBI:30616"/>
        <dbReference type="ChEBI" id="CHEBI:60377"/>
        <dbReference type="ChEBI" id="CHEBI:456216"/>
        <dbReference type="EC" id="2.7.1.48"/>
    </reaction>
</comment>
<dbReference type="PRINTS" id="PR00988">
    <property type="entry name" value="URIDINKINASE"/>
</dbReference>
<comment type="similarity">
    <text evidence="3 8">Belongs to the uridine kinase family.</text>
</comment>
<dbReference type="Proteomes" id="UP000030693">
    <property type="component" value="Unassembled WGS sequence"/>
</dbReference>
<dbReference type="FunFam" id="3.40.50.2020:FF:000010">
    <property type="entry name" value="Uridine-cytidine kinase"/>
    <property type="match status" value="1"/>
</dbReference>
<dbReference type="InterPro" id="IPR029057">
    <property type="entry name" value="PRTase-like"/>
</dbReference>
<dbReference type="Gene3D" id="3.40.50.2020">
    <property type="match status" value="1"/>
</dbReference>
<dbReference type="OMA" id="EPQLHCE"/>
<dbReference type="NCBIfam" id="NF001097">
    <property type="entry name" value="PRK00129.1"/>
    <property type="match status" value="1"/>
</dbReference>
<accession>A0A058Z8W4</accession>
<evidence type="ECO:0000256" key="2">
    <source>
        <dbReference type="ARBA" id="ARBA00004784"/>
    </source>
</evidence>
<dbReference type="EC" id="2.7.1.48" evidence="8"/>
<evidence type="ECO:0000259" key="11">
    <source>
        <dbReference type="Pfam" id="PF14681"/>
    </source>
</evidence>
<dbReference type="Gene3D" id="3.40.50.300">
    <property type="entry name" value="P-loop containing nucleotide triphosphate hydrolases"/>
    <property type="match status" value="1"/>
</dbReference>
<dbReference type="InterPro" id="IPR027417">
    <property type="entry name" value="P-loop_NTPase"/>
</dbReference>
<dbReference type="CDD" id="cd06223">
    <property type="entry name" value="PRTases_typeI"/>
    <property type="match status" value="1"/>
</dbReference>
<evidence type="ECO:0000256" key="5">
    <source>
        <dbReference type="ARBA" id="ARBA00022741"/>
    </source>
</evidence>
<keyword evidence="13" id="KW-1185">Reference proteome</keyword>
<dbReference type="GO" id="GO:0005524">
    <property type="term" value="F:ATP binding"/>
    <property type="evidence" value="ECO:0007669"/>
    <property type="project" value="UniProtKB-KW"/>
</dbReference>
<evidence type="ECO:0000256" key="7">
    <source>
        <dbReference type="ARBA" id="ARBA00022840"/>
    </source>
</evidence>
<comment type="catalytic activity">
    <reaction evidence="8">
        <text>uridine + ATP = UMP + ADP + H(+)</text>
        <dbReference type="Rhea" id="RHEA:16825"/>
        <dbReference type="ChEBI" id="CHEBI:15378"/>
        <dbReference type="ChEBI" id="CHEBI:16704"/>
        <dbReference type="ChEBI" id="CHEBI:30616"/>
        <dbReference type="ChEBI" id="CHEBI:57865"/>
        <dbReference type="ChEBI" id="CHEBI:456216"/>
        <dbReference type="EC" id="2.7.1.48"/>
    </reaction>
</comment>
<evidence type="ECO:0000313" key="13">
    <source>
        <dbReference type="Proteomes" id="UP000030693"/>
    </source>
</evidence>
<dbReference type="GO" id="GO:0043771">
    <property type="term" value="F:cytidine kinase activity"/>
    <property type="evidence" value="ECO:0007669"/>
    <property type="project" value="RHEA"/>
</dbReference>
<dbReference type="CDD" id="cd02023">
    <property type="entry name" value="UMPK"/>
    <property type="match status" value="1"/>
</dbReference>
<dbReference type="eggNOG" id="KOG4203">
    <property type="taxonomic scope" value="Eukaryota"/>
</dbReference>
<evidence type="ECO:0000256" key="4">
    <source>
        <dbReference type="ARBA" id="ARBA00022679"/>
    </source>
</evidence>
<keyword evidence="5 8" id="KW-0547">Nucleotide-binding</keyword>
<proteinExistence type="inferred from homology"/>
<evidence type="ECO:0000256" key="8">
    <source>
        <dbReference type="RuleBase" id="RU003825"/>
    </source>
</evidence>
<dbReference type="SUPFAM" id="SSF52540">
    <property type="entry name" value="P-loop containing nucleoside triphosphate hydrolases"/>
    <property type="match status" value="1"/>
</dbReference>
<protein>
    <recommendedName>
        <fullName evidence="8">Uridine kinase</fullName>
        <ecNumber evidence="8">2.7.1.48</ecNumber>
    </recommendedName>
</protein>
<dbReference type="Pfam" id="PF14681">
    <property type="entry name" value="UPRTase"/>
    <property type="match status" value="1"/>
</dbReference>
<evidence type="ECO:0000256" key="6">
    <source>
        <dbReference type="ARBA" id="ARBA00022777"/>
    </source>
</evidence>
<dbReference type="RefSeq" id="XP_009494884.1">
    <property type="nucleotide sequence ID" value="XM_009496609.1"/>
</dbReference>
<dbReference type="PANTHER" id="PTHR10285">
    <property type="entry name" value="URIDINE KINASE"/>
    <property type="match status" value="1"/>
</dbReference>
<dbReference type="GO" id="GO:0044206">
    <property type="term" value="P:UMP salvage"/>
    <property type="evidence" value="ECO:0007669"/>
    <property type="project" value="UniProtKB-UniPathway"/>
</dbReference>
<dbReference type="InterPro" id="IPR000764">
    <property type="entry name" value="Uridine_kinase-like"/>
</dbReference>
<dbReference type="UniPathway" id="UPA00574">
    <property type="reaction ID" value="UER00637"/>
</dbReference>
<dbReference type="Pfam" id="PF00485">
    <property type="entry name" value="PRK"/>
    <property type="match status" value="1"/>
</dbReference>
<evidence type="ECO:0000256" key="9">
    <source>
        <dbReference type="SAM" id="MobiDB-lite"/>
    </source>
</evidence>
<evidence type="ECO:0000313" key="12">
    <source>
        <dbReference type="EMBL" id="KCV70368.1"/>
    </source>
</evidence>
<name>A0A058Z8W4_FONAL</name>
<evidence type="ECO:0000256" key="3">
    <source>
        <dbReference type="ARBA" id="ARBA00005408"/>
    </source>
</evidence>
<dbReference type="OrthoDB" id="10257085at2759"/>
<dbReference type="SUPFAM" id="SSF53271">
    <property type="entry name" value="PRTase-like"/>
    <property type="match status" value="1"/>
</dbReference>
<dbReference type="InterPro" id="IPR006083">
    <property type="entry name" value="PRK/URK"/>
</dbReference>
<dbReference type="NCBIfam" id="TIGR00235">
    <property type="entry name" value="udk"/>
    <property type="match status" value="1"/>
</dbReference>
<evidence type="ECO:0000259" key="10">
    <source>
        <dbReference type="Pfam" id="PF00485"/>
    </source>
</evidence>
<dbReference type="AlphaFoldDB" id="A0A058Z8W4"/>
<keyword evidence="6 8" id="KW-0418">Kinase</keyword>
<evidence type="ECO:0000256" key="1">
    <source>
        <dbReference type="ARBA" id="ARBA00004690"/>
    </source>
</evidence>
<dbReference type="FunFam" id="3.40.50.300:FF:000339">
    <property type="entry name" value="Uridine kinase"/>
    <property type="match status" value="1"/>
</dbReference>
<comment type="pathway">
    <text evidence="1 8">Pyrimidine metabolism; UMP biosynthesis via salvage pathway; UMP from uridine: step 1/1.</text>
</comment>
<dbReference type="UniPathway" id="UPA00579">
    <property type="reaction ID" value="UER00640"/>
</dbReference>
<feature type="domain" description="Phosphoribosyltransferase" evidence="11">
    <location>
        <begin position="276"/>
        <end position="478"/>
    </location>
</feature>
<dbReference type="STRING" id="691883.A0A058Z8W4"/>
<gene>
    <name evidence="12" type="ORF">H696_02702</name>
</gene>
<sequence>MSSSASRSNSSSPPTSPKNGNGRHKAVFAAGRPPWYTRDGAVKDAFMISCAGGSASGKTTVAQAIISRLNVPWVAVISMDSFYRNLTPEQIAAANRNDHDFDCPEAFDIDLVYESLKKIKKGQPVDIPVYDFTTHSRRPEKQVIYGANVVVFEGIFGLYDERINELMDLRIFVDTDDDVRLARRLKRDISERGRDINGVIEQYNRFVKPSYDNYIRPAIKNAHVIIPRGGDNYIAIDLIAKHIQHQLETRGFNFRQELGRISPCSKLPDTIKVMESRPQLRAMHTLIRNRDTPRDDFVFYSERLFRLLIEEALSHLPFTPCDIVTPTGGTYHGVHSVSNISAVSIVRAGTTIEPAAQAVLKDVKIGKILIQSDIYTNEPQLHFCSLPRSIASSQVLLMDATIATGAAALMAIRVLLDHNVPEENIIFVSLIAAPHGLHTIAAAHPKVTVVVSEVDETLNEAYHIIPGVGNFGDRFFGTD</sequence>
<feature type="domain" description="Phosphoribulokinase/uridine kinase" evidence="10">
    <location>
        <begin position="47"/>
        <end position="234"/>
    </location>
</feature>
<dbReference type="GO" id="GO:0004849">
    <property type="term" value="F:uridine kinase activity"/>
    <property type="evidence" value="ECO:0007669"/>
    <property type="project" value="UniProtKB-EC"/>
</dbReference>
<feature type="region of interest" description="Disordered" evidence="9">
    <location>
        <begin position="1"/>
        <end position="26"/>
    </location>
</feature>
<dbReference type="GeneID" id="20527427"/>
<dbReference type="NCBIfam" id="NF004018">
    <property type="entry name" value="PRK05480.1"/>
    <property type="match status" value="1"/>
</dbReference>
<keyword evidence="4 8" id="KW-0808">Transferase</keyword>
<keyword evidence="7 8" id="KW-0067">ATP-binding</keyword>